<protein>
    <recommendedName>
        <fullName evidence="4">SGNH hydrolase-type esterase domain-containing protein</fullName>
    </recommendedName>
</protein>
<proteinExistence type="predicted"/>
<gene>
    <name evidence="2" type="ORF">N1851_030246</name>
</gene>
<dbReference type="Gene3D" id="3.40.50.12690">
    <property type="match status" value="1"/>
</dbReference>
<evidence type="ECO:0000313" key="2">
    <source>
        <dbReference type="EMBL" id="KAK0134183.1"/>
    </source>
</evidence>
<dbReference type="SUPFAM" id="SSF52266">
    <property type="entry name" value="SGNH hydrolase"/>
    <property type="match status" value="1"/>
</dbReference>
<dbReference type="InterPro" id="IPR036514">
    <property type="entry name" value="SGNH_hydro_sf"/>
</dbReference>
<dbReference type="EMBL" id="JAOPHQ010005728">
    <property type="protein sequence ID" value="KAK0134183.1"/>
    <property type="molecule type" value="Genomic_DNA"/>
</dbReference>
<feature type="compositionally biased region" description="Low complexity" evidence="1">
    <location>
        <begin position="188"/>
        <end position="198"/>
    </location>
</feature>
<dbReference type="AlphaFoldDB" id="A0AA47M5Y2"/>
<sequence length="417" mass="46069">MTALRCSWDAAETFRSGPVEMLSLIRVAAISSGDRGARPRQKVEQLALWCGQNNLELSMLKTVEMTVDFRRSPPILPPPPPYSTALCLLWKSTPAAKQRPMHSGAACLHLQRFLQPLLQPQEISSWQDFDACGNVLQVPVIIKALPVPLEDPWPSLGARPKKLRCSTPFAPEPWITARGNKHWRRHSSGASTTTSQGQRRQSLPLAPVEVLHLSNKFHALEELPTSQPTQPAPPAGFPDAFPEAAVVGPGTAPAPVSTVPVSVAPTGSSPSPYTTRSRHPQPDHPPPSTIVLGISIVRHIRVNGGHTYCFPGACVSDILEQLPTALQQHPECTRLIVHVGSNDTRKREYTPDHRLLSLHNWLKAECTTLGIHFIDKFNLFWNRSDYYNRDGLHPNRTGAHFLSANMDFSILHTVIDD</sequence>
<feature type="compositionally biased region" description="Low complexity" evidence="1">
    <location>
        <begin position="237"/>
        <end position="272"/>
    </location>
</feature>
<feature type="region of interest" description="Disordered" evidence="1">
    <location>
        <begin position="223"/>
        <end position="287"/>
    </location>
</feature>
<reference evidence="2" key="1">
    <citation type="journal article" date="2023" name="Front. Mar. Sci.">
        <title>A new Merluccius polli reference genome to investigate the effects of global change in West African waters.</title>
        <authorList>
            <person name="Mateo J.L."/>
            <person name="Blanco-Fernandez C."/>
            <person name="Garcia-Vazquez E."/>
            <person name="Machado-Schiaffino G."/>
        </authorList>
    </citation>
    <scope>NUCLEOTIDE SEQUENCE</scope>
    <source>
        <strain evidence="2">C29</strain>
        <tissue evidence="2">Fin</tissue>
    </source>
</reference>
<accession>A0AA47M5Y2</accession>
<comment type="caution">
    <text evidence="2">The sequence shown here is derived from an EMBL/GenBank/DDBJ whole genome shotgun (WGS) entry which is preliminary data.</text>
</comment>
<evidence type="ECO:0008006" key="4">
    <source>
        <dbReference type="Google" id="ProtNLM"/>
    </source>
</evidence>
<organism evidence="2 3">
    <name type="scientific">Merluccius polli</name>
    <name type="common">Benguela hake</name>
    <name type="synonym">Merluccius cadenati</name>
    <dbReference type="NCBI Taxonomy" id="89951"/>
    <lineage>
        <taxon>Eukaryota</taxon>
        <taxon>Metazoa</taxon>
        <taxon>Chordata</taxon>
        <taxon>Craniata</taxon>
        <taxon>Vertebrata</taxon>
        <taxon>Euteleostomi</taxon>
        <taxon>Actinopterygii</taxon>
        <taxon>Neopterygii</taxon>
        <taxon>Teleostei</taxon>
        <taxon>Neoteleostei</taxon>
        <taxon>Acanthomorphata</taxon>
        <taxon>Zeiogadaria</taxon>
        <taxon>Gadariae</taxon>
        <taxon>Gadiformes</taxon>
        <taxon>Gadoidei</taxon>
        <taxon>Merlucciidae</taxon>
        <taxon>Merluccius</taxon>
    </lineage>
</organism>
<keyword evidence="3" id="KW-1185">Reference proteome</keyword>
<evidence type="ECO:0000313" key="3">
    <source>
        <dbReference type="Proteomes" id="UP001174136"/>
    </source>
</evidence>
<dbReference type="Gene3D" id="3.40.50.1110">
    <property type="entry name" value="SGNH hydrolase"/>
    <property type="match status" value="1"/>
</dbReference>
<name>A0AA47M5Y2_MERPO</name>
<dbReference type="Proteomes" id="UP001174136">
    <property type="component" value="Unassembled WGS sequence"/>
</dbReference>
<evidence type="ECO:0000256" key="1">
    <source>
        <dbReference type="SAM" id="MobiDB-lite"/>
    </source>
</evidence>
<feature type="region of interest" description="Disordered" evidence="1">
    <location>
        <begin position="181"/>
        <end position="202"/>
    </location>
</feature>